<proteinExistence type="predicted"/>
<evidence type="ECO:0000313" key="2">
    <source>
        <dbReference type="Proteomes" id="UP000334820"/>
    </source>
</evidence>
<evidence type="ECO:0000313" key="1">
    <source>
        <dbReference type="EMBL" id="GER82509.1"/>
    </source>
</evidence>
<gene>
    <name evidence="1" type="ORF">KTAU_11460</name>
</gene>
<organism evidence="1 2">
    <name type="scientific">Thermogemmatispora aurantia</name>
    <dbReference type="NCBI Taxonomy" id="2045279"/>
    <lineage>
        <taxon>Bacteria</taxon>
        <taxon>Bacillati</taxon>
        <taxon>Chloroflexota</taxon>
        <taxon>Ktedonobacteria</taxon>
        <taxon>Thermogemmatisporales</taxon>
        <taxon>Thermogemmatisporaceae</taxon>
        <taxon>Thermogemmatispora</taxon>
    </lineage>
</organism>
<accession>A0A5J4K738</accession>
<dbReference type="Proteomes" id="UP000334820">
    <property type="component" value="Unassembled WGS sequence"/>
</dbReference>
<sequence>MDSAVSAPGRGSAPLAGRELVKISTLSPGPGGNKPLDAAVHLLLPLSQGEQARLDSAIALRWSGYSHSLQHLWLPMLVTWELEFGHNTDFCGSWDVIDTSFSAFLVGRFWT</sequence>
<comment type="caution">
    <text evidence="1">The sequence shown here is derived from an EMBL/GenBank/DDBJ whole genome shotgun (WGS) entry which is preliminary data.</text>
</comment>
<name>A0A5J4K738_9CHLR</name>
<protein>
    <submittedName>
        <fullName evidence="1">Uncharacterized protein</fullName>
    </submittedName>
</protein>
<dbReference type="AlphaFoldDB" id="A0A5J4K738"/>
<reference evidence="1 2" key="1">
    <citation type="journal article" date="2019" name="Int. J. Syst. Evol. Microbiol.">
        <title>Thermogemmatispora aurantia sp. nov. and Thermogemmatispora argillosa sp. nov., within the class Ktedonobacteria, and emended description of the genus Thermogemmatispora.</title>
        <authorList>
            <person name="Zheng Y."/>
            <person name="Wang C.M."/>
            <person name="Sakai Y."/>
            <person name="Abe K."/>
            <person name="Yokota A."/>
            <person name="Yabe S."/>
        </authorList>
    </citation>
    <scope>NUCLEOTIDE SEQUENCE [LARGE SCALE GENOMIC DNA]</scope>
    <source>
        <strain evidence="1 2">A1-2</strain>
    </source>
</reference>
<dbReference type="EMBL" id="BKZV01000001">
    <property type="protein sequence ID" value="GER82509.1"/>
    <property type="molecule type" value="Genomic_DNA"/>
</dbReference>
<keyword evidence="2" id="KW-1185">Reference proteome</keyword>